<accession>A0A292ZJE9</accession>
<dbReference type="AlphaFoldDB" id="A0A292ZJE9"/>
<name>A0A292ZJE9_SPHSA</name>
<gene>
    <name evidence="1" type="ORF">SFOMI_3552</name>
</gene>
<protein>
    <submittedName>
        <fullName evidence="1">Uncharacterized protein</fullName>
    </submittedName>
</protein>
<reference evidence="1 2" key="2">
    <citation type="journal article" date="2013" name="Environ. Sci. Technol.">
        <title>The 4-tert-butylphenol-utilizing bacterium Sphingobium fuliginis OMI can degrade bisphenols via phenolic ring hydroxylation and meta-cleavage pathway.</title>
        <authorList>
            <person name="Ogata Y."/>
            <person name="Goda S."/>
            <person name="Toyama T."/>
            <person name="Sei K."/>
            <person name="Ike M."/>
        </authorList>
    </citation>
    <scope>NUCLEOTIDE SEQUENCE [LARGE SCALE GENOMIC DNA]</scope>
    <source>
        <strain evidence="1 2">OMI</strain>
    </source>
</reference>
<evidence type="ECO:0000313" key="2">
    <source>
        <dbReference type="Proteomes" id="UP000221538"/>
    </source>
</evidence>
<dbReference type="EMBL" id="BEWI01000032">
    <property type="protein sequence ID" value="GAY22990.1"/>
    <property type="molecule type" value="Genomic_DNA"/>
</dbReference>
<comment type="caution">
    <text evidence="1">The sequence shown here is derived from an EMBL/GenBank/DDBJ whole genome shotgun (WGS) entry which is preliminary data.</text>
</comment>
<dbReference type="InterPro" id="IPR043856">
    <property type="entry name" value="DUF5818"/>
</dbReference>
<sequence>MSRGQRGLILTTNEDDVWILERNESGDEHVGNKVIVEGVVSGFDRLRIDWIGSA</sequence>
<dbReference type="Proteomes" id="UP000221538">
    <property type="component" value="Unassembled WGS sequence"/>
</dbReference>
<dbReference type="Pfam" id="PF19135">
    <property type="entry name" value="DUF5818"/>
    <property type="match status" value="1"/>
</dbReference>
<evidence type="ECO:0000313" key="1">
    <source>
        <dbReference type="EMBL" id="GAY22990.1"/>
    </source>
</evidence>
<organism evidence="1 2">
    <name type="scientific">Sphingobium fuliginis (strain ATCC 27551)</name>
    <dbReference type="NCBI Taxonomy" id="336203"/>
    <lineage>
        <taxon>Bacteria</taxon>
        <taxon>Pseudomonadati</taxon>
        <taxon>Pseudomonadota</taxon>
        <taxon>Alphaproteobacteria</taxon>
        <taxon>Sphingomonadales</taxon>
        <taxon>Sphingomonadaceae</taxon>
        <taxon>Sphingobium</taxon>
    </lineage>
</organism>
<proteinExistence type="predicted"/>
<reference evidence="1 2" key="1">
    <citation type="journal article" date="2013" name="Biodegradation">
        <title>Occurrence of 4-tert-butylphenol (4-t-BP) biodegradation in an aquatic sample caused by the presence of Spirodela polyrrhiza and isolation of a 4-t-BP-utilizing bacterium.</title>
        <authorList>
            <person name="Ogata Y."/>
            <person name="Toyama T."/>
            <person name="Yu N."/>
            <person name="Wang X."/>
            <person name="Sei K."/>
            <person name="Ike M."/>
        </authorList>
    </citation>
    <scope>NUCLEOTIDE SEQUENCE [LARGE SCALE GENOMIC DNA]</scope>
    <source>
        <strain evidence="1 2">OMI</strain>
    </source>
</reference>